<dbReference type="GeneID" id="2740663"/>
<dbReference type="InterPro" id="IPR036919">
    <property type="entry name" value="Ribo_uL30_ferredoxin-like_sf"/>
</dbReference>
<dbReference type="GO" id="GO:0006412">
    <property type="term" value="P:translation"/>
    <property type="evidence" value="ECO:0007669"/>
    <property type="project" value="UniProtKB-UniRule"/>
</dbReference>
<protein>
    <recommendedName>
        <fullName evidence="5">Large ribosomal subunit protein uL30</fullName>
    </recommendedName>
</protein>
<dbReference type="GO" id="GO:0022625">
    <property type="term" value="C:cytosolic large ribosomal subunit"/>
    <property type="evidence" value="ECO:0007669"/>
    <property type="project" value="TreeGrafter"/>
</dbReference>
<dbReference type="PANTHER" id="PTHR15892">
    <property type="entry name" value="MITOCHONDRIAL RIBOSOMAL PROTEIN L30"/>
    <property type="match status" value="1"/>
</dbReference>
<evidence type="ECO:0000256" key="5">
    <source>
        <dbReference type="HAMAP-Rule" id="MF_01371"/>
    </source>
</evidence>
<dbReference type="HOGENOM" id="CLU_131047_1_3_12"/>
<dbReference type="PIRSF" id="PIRSF002211">
    <property type="entry name" value="Ribosomal_L30_bac-type"/>
    <property type="match status" value="1"/>
</dbReference>
<dbReference type="NCBIfam" id="TIGR01308">
    <property type="entry name" value="rpmD_bact"/>
    <property type="match status" value="1"/>
</dbReference>
<dbReference type="HAMAP" id="MF_01371_B">
    <property type="entry name" value="Ribosomal_uL30_B"/>
    <property type="match status" value="1"/>
</dbReference>
<dbReference type="PANTHER" id="PTHR15892:SF2">
    <property type="entry name" value="LARGE RIBOSOMAL SUBUNIT PROTEIN UL30M"/>
    <property type="match status" value="1"/>
</dbReference>
<evidence type="ECO:0000256" key="1">
    <source>
        <dbReference type="ARBA" id="ARBA00007594"/>
    </source>
</evidence>
<dbReference type="EMBL" id="AGDV01000021">
    <property type="protein sequence ID" value="EMB30488.1"/>
    <property type="molecule type" value="Genomic_DNA"/>
</dbReference>
<dbReference type="Proteomes" id="UP000011705">
    <property type="component" value="Chromosome"/>
</dbReference>
<evidence type="ECO:0000256" key="3">
    <source>
        <dbReference type="ARBA" id="ARBA00022980"/>
    </source>
</evidence>
<dbReference type="Pfam" id="PF00327">
    <property type="entry name" value="Ribosomal_L30"/>
    <property type="match status" value="1"/>
</dbReference>
<dbReference type="GO" id="GO:0003735">
    <property type="term" value="F:structural constituent of ribosome"/>
    <property type="evidence" value="ECO:0007669"/>
    <property type="project" value="InterPro"/>
</dbReference>
<dbReference type="InterPro" id="IPR016082">
    <property type="entry name" value="Ribosomal_uL30_ferredoxin-like"/>
</dbReference>
<comment type="similarity">
    <text evidence="1 5 6">Belongs to the universal ribosomal protein uL30 family.</text>
</comment>
<evidence type="ECO:0000256" key="2">
    <source>
        <dbReference type="ARBA" id="ARBA00011838"/>
    </source>
</evidence>
<reference evidence="8" key="1">
    <citation type="submission" date="2012-01" db="EMBL/GenBank/DDBJ databases">
        <title>The Genome Sequence of Treponema denticola H-22.</title>
        <authorList>
            <consortium name="The Broad Institute Genome Sequencing Platform"/>
            <person name="Earl A."/>
            <person name="Ward D."/>
            <person name="Feldgarden M."/>
            <person name="Gevers D."/>
            <person name="Blanton J.M."/>
            <person name="Fenno C.J."/>
            <person name="Baranova O.V."/>
            <person name="Mathney J."/>
            <person name="Dewhirst F.E."/>
            <person name="Izard J."/>
            <person name="Young S.K."/>
            <person name="Zeng Q."/>
            <person name="Gargeya S."/>
            <person name="Fitzgerald M."/>
            <person name="Haas B."/>
            <person name="Abouelleil A."/>
            <person name="Alvarado L."/>
            <person name="Arachchi H.M."/>
            <person name="Berlin A."/>
            <person name="Chapman S.B."/>
            <person name="Gearin G."/>
            <person name="Goldberg J."/>
            <person name="Griggs A."/>
            <person name="Gujja S."/>
            <person name="Hansen M."/>
            <person name="Heiman D."/>
            <person name="Howarth C."/>
            <person name="Larimer J."/>
            <person name="Lui A."/>
            <person name="MacDonald P.J.P."/>
            <person name="McCowen C."/>
            <person name="Montmayeur A."/>
            <person name="Murphy C."/>
            <person name="Neiman D."/>
            <person name="Pearson M."/>
            <person name="Priest M."/>
            <person name="Roberts A."/>
            <person name="Saif S."/>
            <person name="Shea T."/>
            <person name="Sisk P."/>
            <person name="Stolte C."/>
            <person name="Sykes S."/>
            <person name="Wortman J."/>
            <person name="Nusbaum C."/>
            <person name="Birren B."/>
        </authorList>
    </citation>
    <scope>NUCLEOTIDE SEQUENCE [LARGE SCALE GENOMIC DNA]</scope>
    <source>
        <strain evidence="8">H-22</strain>
    </source>
</reference>
<dbReference type="InterPro" id="IPR005996">
    <property type="entry name" value="Ribosomal_uL30_bac-type"/>
</dbReference>
<gene>
    <name evidence="5" type="primary">rpmD</name>
    <name evidence="8" type="ORF">HMPREF9726_02173</name>
</gene>
<evidence type="ECO:0000256" key="4">
    <source>
        <dbReference type="ARBA" id="ARBA00023274"/>
    </source>
</evidence>
<name>A0A0E2E1F7_TREDN</name>
<evidence type="ECO:0000259" key="7">
    <source>
        <dbReference type="Pfam" id="PF00327"/>
    </source>
</evidence>
<dbReference type="PATRIC" id="fig|999432.5.peg.2256"/>
<organism evidence="8">
    <name type="scientific">Treponema denticola H-22</name>
    <dbReference type="NCBI Taxonomy" id="999432"/>
    <lineage>
        <taxon>Bacteria</taxon>
        <taxon>Pseudomonadati</taxon>
        <taxon>Spirochaetota</taxon>
        <taxon>Spirochaetia</taxon>
        <taxon>Spirochaetales</taxon>
        <taxon>Treponemataceae</taxon>
        <taxon>Treponema</taxon>
    </lineage>
</organism>
<comment type="caution">
    <text evidence="8">The sequence shown here is derived from an EMBL/GenBank/DDBJ whole genome shotgun (WGS) entry which is preliminary data.</text>
</comment>
<dbReference type="AlphaFoldDB" id="A0A0E2E1F7"/>
<dbReference type="SUPFAM" id="SSF55129">
    <property type="entry name" value="Ribosomal protein L30p/L7e"/>
    <property type="match status" value="1"/>
</dbReference>
<dbReference type="CDD" id="cd01658">
    <property type="entry name" value="Ribosomal_L30"/>
    <property type="match status" value="1"/>
</dbReference>
<keyword evidence="3 5" id="KW-0689">Ribosomal protein</keyword>
<sequence>MAKRISVKLVKSTIGQKQPVCSTIRSLGLKKLNSTVEHDANPAVLGMVKRVAHLVEVKELN</sequence>
<proteinExistence type="inferred from homology"/>
<dbReference type="RefSeq" id="WP_002670028.1">
    <property type="nucleotide sequence ID" value="NZ_CM001795.1"/>
</dbReference>
<keyword evidence="4 5" id="KW-0687">Ribonucleoprotein</keyword>
<evidence type="ECO:0000313" key="8">
    <source>
        <dbReference type="EMBL" id="EMB30488.1"/>
    </source>
</evidence>
<evidence type="ECO:0000256" key="6">
    <source>
        <dbReference type="RuleBase" id="RU003734"/>
    </source>
</evidence>
<dbReference type="InterPro" id="IPR018038">
    <property type="entry name" value="Ribosomal_uL30_CS"/>
</dbReference>
<accession>A0A0E2E1F7</accession>
<dbReference type="Gene3D" id="3.30.1390.20">
    <property type="entry name" value="Ribosomal protein L30, ferredoxin-like fold domain"/>
    <property type="match status" value="1"/>
</dbReference>
<dbReference type="PROSITE" id="PS00634">
    <property type="entry name" value="RIBOSOMAL_L30"/>
    <property type="match status" value="1"/>
</dbReference>
<comment type="subunit">
    <text evidence="2 5">Part of the 50S ribosomal subunit.</text>
</comment>
<dbReference type="SMR" id="A0A0E2E1F7"/>
<feature type="domain" description="Large ribosomal subunit protein uL30-like ferredoxin-like fold" evidence="7">
    <location>
        <begin position="6"/>
        <end position="55"/>
    </location>
</feature>